<proteinExistence type="predicted"/>
<dbReference type="EMBL" id="JAMYWD010000012">
    <property type="protein sequence ID" value="KAJ4951529.1"/>
    <property type="molecule type" value="Genomic_DNA"/>
</dbReference>
<evidence type="ECO:0000313" key="1">
    <source>
        <dbReference type="EMBL" id="KAJ4951529.1"/>
    </source>
</evidence>
<name>A0A9Q0JSS8_9MAGN</name>
<keyword evidence="2" id="KW-1185">Reference proteome</keyword>
<gene>
    <name evidence="1" type="ORF">NE237_028361</name>
</gene>
<sequence length="145" mass="15564">MAQVIGRSDGDGTVGWLGLLRVDQWMHGDRVLDMCMGSGGIGGRLGIYRWVVVEAREVIDEFWSKVIAGLACNRCVAGAGGLVDGRGRLKEGGSRIGGVSMEVQVKWDDDQDAAQSNEELVLRLNNAGSALLSFLSKQGSLDWLV</sequence>
<protein>
    <submittedName>
        <fullName evidence="1">Uncharacterized protein</fullName>
    </submittedName>
</protein>
<dbReference type="AlphaFoldDB" id="A0A9Q0JSS8"/>
<comment type="caution">
    <text evidence="1">The sequence shown here is derived from an EMBL/GenBank/DDBJ whole genome shotgun (WGS) entry which is preliminary data.</text>
</comment>
<reference evidence="1" key="1">
    <citation type="journal article" date="2023" name="Plant J.">
        <title>The genome of the king protea, Protea cynaroides.</title>
        <authorList>
            <person name="Chang J."/>
            <person name="Duong T.A."/>
            <person name="Schoeman C."/>
            <person name="Ma X."/>
            <person name="Roodt D."/>
            <person name="Barker N."/>
            <person name="Li Z."/>
            <person name="Van de Peer Y."/>
            <person name="Mizrachi E."/>
        </authorList>
    </citation>
    <scope>NUCLEOTIDE SEQUENCE</scope>
    <source>
        <tissue evidence="1">Young leaves</tissue>
    </source>
</reference>
<accession>A0A9Q0JSS8</accession>
<evidence type="ECO:0000313" key="2">
    <source>
        <dbReference type="Proteomes" id="UP001141806"/>
    </source>
</evidence>
<dbReference type="Proteomes" id="UP001141806">
    <property type="component" value="Unassembled WGS sequence"/>
</dbReference>
<organism evidence="1 2">
    <name type="scientific">Protea cynaroides</name>
    <dbReference type="NCBI Taxonomy" id="273540"/>
    <lineage>
        <taxon>Eukaryota</taxon>
        <taxon>Viridiplantae</taxon>
        <taxon>Streptophyta</taxon>
        <taxon>Embryophyta</taxon>
        <taxon>Tracheophyta</taxon>
        <taxon>Spermatophyta</taxon>
        <taxon>Magnoliopsida</taxon>
        <taxon>Proteales</taxon>
        <taxon>Proteaceae</taxon>
        <taxon>Protea</taxon>
    </lineage>
</organism>